<reference evidence="4" key="1">
    <citation type="submission" date="2016-06" db="UniProtKB">
        <authorList>
            <consortium name="WormBaseParasite"/>
        </authorList>
    </citation>
    <scope>IDENTIFICATION</scope>
</reference>
<dbReference type="PANTHER" id="PTHR10872">
    <property type="entry name" value="SH2B ADAPTER PROTEIN"/>
    <property type="match status" value="1"/>
</dbReference>
<dbReference type="WBParaSite" id="SSLN_0001269901-mRNA-1">
    <property type="protein sequence ID" value="SSLN_0001269901-mRNA-1"/>
    <property type="gene ID" value="SSLN_0001269901"/>
</dbReference>
<evidence type="ECO:0000256" key="1">
    <source>
        <dbReference type="ARBA" id="ARBA00022553"/>
    </source>
</evidence>
<evidence type="ECO:0000313" key="3">
    <source>
        <dbReference type="Proteomes" id="UP000275846"/>
    </source>
</evidence>
<accession>A0A183T6Z4</accession>
<sequence>MHLRMTLNPDGQCQVQHLPFASIVDMLEHFRQEPIPLEHTTNFAVQGSSVNFSKEGTAGGGGGGFFGGVAAAAASSHLPPPPVTLSAYVVNTRYTRGRARLVFCRGSVRTSISAVCNDVASVTASSAPRAVQNQYIVIFCRDLAVSARLIIFIEVRYIKANCDQKHWRGRVAAAVRRNSPRLHASFTHAGMRVSPSQSLAKAMRAF</sequence>
<keyword evidence="3" id="KW-1185">Reference proteome</keyword>
<proteinExistence type="predicted"/>
<dbReference type="InterPro" id="IPR030523">
    <property type="entry name" value="SH2B"/>
</dbReference>
<organism evidence="4">
    <name type="scientific">Schistocephalus solidus</name>
    <name type="common">Tapeworm</name>
    <dbReference type="NCBI Taxonomy" id="70667"/>
    <lineage>
        <taxon>Eukaryota</taxon>
        <taxon>Metazoa</taxon>
        <taxon>Spiralia</taxon>
        <taxon>Lophotrochozoa</taxon>
        <taxon>Platyhelminthes</taxon>
        <taxon>Cestoda</taxon>
        <taxon>Eucestoda</taxon>
        <taxon>Diphyllobothriidea</taxon>
        <taxon>Diphyllobothriidae</taxon>
        <taxon>Schistocephalus</taxon>
    </lineage>
</organism>
<dbReference type="OrthoDB" id="10047184at2759"/>
<evidence type="ECO:0000313" key="2">
    <source>
        <dbReference type="EMBL" id="VDL98627.1"/>
    </source>
</evidence>
<dbReference type="GO" id="GO:0005886">
    <property type="term" value="C:plasma membrane"/>
    <property type="evidence" value="ECO:0007669"/>
    <property type="project" value="TreeGrafter"/>
</dbReference>
<protein>
    <submittedName>
        <fullName evidence="4">SH2 domain-containing protein</fullName>
    </submittedName>
</protein>
<gene>
    <name evidence="2" type="ORF">SSLN_LOCUS12242</name>
</gene>
<name>A0A183T6Z4_SCHSO</name>
<keyword evidence="1" id="KW-0597">Phosphoprotein</keyword>
<dbReference type="Proteomes" id="UP000275846">
    <property type="component" value="Unassembled WGS sequence"/>
</dbReference>
<dbReference type="PANTHER" id="PTHR10872:SF2">
    <property type="entry name" value="LNK, ISOFORM D"/>
    <property type="match status" value="1"/>
</dbReference>
<evidence type="ECO:0000313" key="4">
    <source>
        <dbReference type="WBParaSite" id="SSLN_0001269901-mRNA-1"/>
    </source>
</evidence>
<reference evidence="2 3" key="2">
    <citation type="submission" date="2018-11" db="EMBL/GenBank/DDBJ databases">
        <authorList>
            <consortium name="Pathogen Informatics"/>
        </authorList>
    </citation>
    <scope>NUCLEOTIDE SEQUENCE [LARGE SCALE GENOMIC DNA]</scope>
    <source>
        <strain evidence="2 3">NST_G2</strain>
    </source>
</reference>
<dbReference type="EMBL" id="UYSU01037129">
    <property type="protein sequence ID" value="VDL98627.1"/>
    <property type="molecule type" value="Genomic_DNA"/>
</dbReference>
<dbReference type="AlphaFoldDB" id="A0A183T6Z4"/>
<dbReference type="GO" id="GO:0005068">
    <property type="term" value="F:transmembrane receptor protein tyrosine kinase adaptor activity"/>
    <property type="evidence" value="ECO:0007669"/>
    <property type="project" value="TreeGrafter"/>
</dbReference>
<dbReference type="STRING" id="70667.A0A183T6Z4"/>
<dbReference type="GO" id="GO:0035556">
    <property type="term" value="P:intracellular signal transduction"/>
    <property type="evidence" value="ECO:0007669"/>
    <property type="project" value="TreeGrafter"/>
</dbReference>